<reference evidence="15 16" key="1">
    <citation type="submission" date="2019-03" db="EMBL/GenBank/DDBJ databases">
        <title>The genome sequence of a newly discovered highly antifungal drug resistant Aspergillus species, Aspergillus tanneri NIH 1004.</title>
        <authorList>
            <person name="Mounaud S."/>
            <person name="Singh I."/>
            <person name="Joardar V."/>
            <person name="Pakala S."/>
            <person name="Pakala S."/>
            <person name="Venepally P."/>
            <person name="Hoover J."/>
            <person name="Nierman W."/>
            <person name="Chung J."/>
            <person name="Losada L."/>
        </authorList>
    </citation>
    <scope>NUCLEOTIDE SEQUENCE [LARGE SCALE GENOMIC DNA]</scope>
    <source>
        <strain evidence="15 16">NIH1004</strain>
    </source>
</reference>
<dbReference type="PANTHER" id="PTHR28004">
    <property type="entry name" value="ZGC:162816-RELATED"/>
    <property type="match status" value="1"/>
</dbReference>
<evidence type="ECO:0000256" key="11">
    <source>
        <dbReference type="ARBA" id="ARBA00066349"/>
    </source>
</evidence>
<dbReference type="FunFam" id="3.20.20.10:FF:000016">
    <property type="entry name" value="D-serine dehydratase"/>
    <property type="match status" value="1"/>
</dbReference>
<dbReference type="InterPro" id="IPR042208">
    <property type="entry name" value="D-ser_dehydrat-like_sf"/>
</dbReference>
<dbReference type="PANTHER" id="PTHR28004:SF2">
    <property type="entry name" value="D-SERINE DEHYDRATASE"/>
    <property type="match status" value="1"/>
</dbReference>
<dbReference type="GO" id="GO:0008721">
    <property type="term" value="F:D-serine ammonia-lyase activity"/>
    <property type="evidence" value="ECO:0007669"/>
    <property type="project" value="UniProtKB-EC"/>
</dbReference>
<evidence type="ECO:0000256" key="4">
    <source>
        <dbReference type="ARBA" id="ARBA00022575"/>
    </source>
</evidence>
<evidence type="ECO:0000313" key="15">
    <source>
        <dbReference type="EMBL" id="THC95222.1"/>
    </source>
</evidence>
<organism evidence="15 16">
    <name type="scientific">Aspergillus tanneri</name>
    <dbReference type="NCBI Taxonomy" id="1220188"/>
    <lineage>
        <taxon>Eukaryota</taxon>
        <taxon>Fungi</taxon>
        <taxon>Dikarya</taxon>
        <taxon>Ascomycota</taxon>
        <taxon>Pezizomycotina</taxon>
        <taxon>Eurotiomycetes</taxon>
        <taxon>Eurotiomycetidae</taxon>
        <taxon>Eurotiales</taxon>
        <taxon>Aspergillaceae</taxon>
        <taxon>Aspergillus</taxon>
        <taxon>Aspergillus subgen. Circumdati</taxon>
    </lineage>
</organism>
<proteinExistence type="inferred from homology"/>
<dbReference type="Proteomes" id="UP000308092">
    <property type="component" value="Unassembled WGS sequence"/>
</dbReference>
<dbReference type="InterPro" id="IPR001608">
    <property type="entry name" value="Ala_racemase_N"/>
</dbReference>
<evidence type="ECO:0000256" key="5">
    <source>
        <dbReference type="ARBA" id="ARBA00022723"/>
    </source>
</evidence>
<feature type="domain" description="D-serine dehydratase-like" evidence="14">
    <location>
        <begin position="320"/>
        <end position="429"/>
    </location>
</feature>
<dbReference type="EC" id="4.3.1.18" evidence="11"/>
<evidence type="ECO:0000313" key="16">
    <source>
        <dbReference type="Proteomes" id="UP000308092"/>
    </source>
</evidence>
<dbReference type="InterPro" id="IPR029066">
    <property type="entry name" value="PLP-binding_barrel"/>
</dbReference>
<evidence type="ECO:0000256" key="13">
    <source>
        <dbReference type="ARBA" id="ARBA00075219"/>
    </source>
</evidence>
<evidence type="ECO:0000256" key="12">
    <source>
        <dbReference type="ARBA" id="ARBA00069616"/>
    </source>
</evidence>
<keyword evidence="6" id="KW-0862">Zinc</keyword>
<dbReference type="VEuPathDB" id="FungiDB:EYZ11_005299"/>
<keyword evidence="7" id="KW-0663">Pyridoxal phosphate</keyword>
<dbReference type="Pfam" id="PF14031">
    <property type="entry name" value="D-ser_dehydrat"/>
    <property type="match status" value="1"/>
</dbReference>
<comment type="catalytic activity">
    <reaction evidence="9">
        <text>D-serine = pyruvate + NH4(+)</text>
        <dbReference type="Rhea" id="RHEA:13977"/>
        <dbReference type="ChEBI" id="CHEBI:15361"/>
        <dbReference type="ChEBI" id="CHEBI:28938"/>
        <dbReference type="ChEBI" id="CHEBI:35247"/>
        <dbReference type="EC" id="4.3.1.18"/>
    </reaction>
    <physiologicalReaction direction="left-to-right" evidence="9">
        <dbReference type="Rhea" id="RHEA:13978"/>
    </physiologicalReaction>
</comment>
<comment type="caution">
    <text evidence="15">The sequence shown here is derived from an EMBL/GenBank/DDBJ whole genome shotgun (WGS) entry which is preliminary data.</text>
</comment>
<evidence type="ECO:0000256" key="1">
    <source>
        <dbReference type="ARBA" id="ARBA00001933"/>
    </source>
</evidence>
<comment type="function">
    <text evidence="10">Catalyzes the conversion of D-serine to pyruvate and ammonia. May play a role in D-serine detoxification.</text>
</comment>
<dbReference type="STRING" id="1220188.A0A4S3JIP1"/>
<dbReference type="Gene3D" id="2.40.37.20">
    <property type="entry name" value="D-serine dehydratase-like domain"/>
    <property type="match status" value="1"/>
</dbReference>
<name>A0A4S3JIP1_9EURO</name>
<evidence type="ECO:0000256" key="3">
    <source>
        <dbReference type="ARBA" id="ARBA00005323"/>
    </source>
</evidence>
<dbReference type="EMBL" id="SOSA01000167">
    <property type="protein sequence ID" value="THC95222.1"/>
    <property type="molecule type" value="Genomic_DNA"/>
</dbReference>
<dbReference type="GO" id="GO:0046872">
    <property type="term" value="F:metal ion binding"/>
    <property type="evidence" value="ECO:0007669"/>
    <property type="project" value="UniProtKB-KW"/>
</dbReference>
<evidence type="ECO:0000256" key="6">
    <source>
        <dbReference type="ARBA" id="ARBA00022833"/>
    </source>
</evidence>
<dbReference type="AlphaFoldDB" id="A0A4S3JIP1"/>
<evidence type="ECO:0000256" key="7">
    <source>
        <dbReference type="ARBA" id="ARBA00022898"/>
    </source>
</evidence>
<protein>
    <recommendedName>
        <fullName evidence="12">D-serine dehydratase</fullName>
        <ecNumber evidence="11">4.3.1.18</ecNumber>
    </recommendedName>
    <alternativeName>
        <fullName evidence="13">D-serine deaminase</fullName>
    </alternativeName>
</protein>
<accession>A0A4S3JIP1</accession>
<comment type="cofactor">
    <cofactor evidence="2">
        <name>Zn(2+)</name>
        <dbReference type="ChEBI" id="CHEBI:29105"/>
    </cofactor>
</comment>
<evidence type="ECO:0000259" key="14">
    <source>
        <dbReference type="SMART" id="SM01119"/>
    </source>
</evidence>
<keyword evidence="8" id="KW-0456">Lyase</keyword>
<evidence type="ECO:0000256" key="10">
    <source>
        <dbReference type="ARBA" id="ARBA00055764"/>
    </source>
</evidence>
<dbReference type="SUPFAM" id="SSF51419">
    <property type="entry name" value="PLP-binding barrel"/>
    <property type="match status" value="1"/>
</dbReference>
<comment type="similarity">
    <text evidence="3">Belongs to the DSD1 family.</text>
</comment>
<keyword evidence="16" id="KW-1185">Reference proteome</keyword>
<dbReference type="SMART" id="SM01119">
    <property type="entry name" value="D-ser_dehydrat"/>
    <property type="match status" value="1"/>
</dbReference>
<evidence type="ECO:0000256" key="2">
    <source>
        <dbReference type="ARBA" id="ARBA00001947"/>
    </source>
</evidence>
<evidence type="ECO:0000256" key="8">
    <source>
        <dbReference type="ARBA" id="ARBA00023239"/>
    </source>
</evidence>
<gene>
    <name evidence="15" type="ORF">EYZ11_005299</name>
</gene>
<dbReference type="GO" id="GO:0036088">
    <property type="term" value="P:D-serine catabolic process"/>
    <property type="evidence" value="ECO:0007669"/>
    <property type="project" value="TreeGrafter"/>
</dbReference>
<dbReference type="Gene3D" id="3.20.20.10">
    <property type="entry name" value="Alanine racemase"/>
    <property type="match status" value="1"/>
</dbReference>
<sequence length="450" mass="49752">MATGHLSEEDLKALYIGKDIANLPRPCAVLDAAILRRNCDKMRRAMKALNVGFRAHVKTHKLTIQTWQVTQLQMGEENTDVNLVASTVNEIEHLVVLLKDFKAKGRRINVLYGIPLVPSQVPRLAQLACELGEGSISVMIDHPDQLSYLERFSAITHFPACVFLKVDTGYHRAGLPPIALNKNGLLEKLADAEKLGFARLLGVYSHSSLSYSGTTPQQAMAHLTSEIIGCRDAVQHHQHLLPHRKLVLSVGATPQAAAMQNLVQERKPTPETKALKDLLRCPLPSTDLEIELHAGNYAVLDMQQLETNADARGNPEEEIAISVIAEVCSLYNDGERSRPEALLAAGTLALGREPCHSYSGWGVVGNWRRATATPRLIVGRISQEHSIVSWEMESDEIPKIPLEISQAVRIYPNHACITGAMYGWYWIVDSSLDDGSKIVDVWMRASGYRT</sequence>
<evidence type="ECO:0000256" key="9">
    <source>
        <dbReference type="ARBA" id="ARBA00051198"/>
    </source>
</evidence>
<dbReference type="GO" id="GO:0009636">
    <property type="term" value="P:response to toxic substance"/>
    <property type="evidence" value="ECO:0007669"/>
    <property type="project" value="UniProtKB-KW"/>
</dbReference>
<keyword evidence="5" id="KW-0479">Metal-binding</keyword>
<comment type="cofactor">
    <cofactor evidence="1">
        <name>pyridoxal 5'-phosphate</name>
        <dbReference type="ChEBI" id="CHEBI:597326"/>
    </cofactor>
</comment>
<dbReference type="InterPro" id="IPR051466">
    <property type="entry name" value="D-amino_acid_metab_enzyme"/>
</dbReference>
<keyword evidence="4" id="KW-0216">Detoxification</keyword>
<dbReference type="Pfam" id="PF01168">
    <property type="entry name" value="Ala_racemase_N"/>
    <property type="match status" value="1"/>
</dbReference>
<dbReference type="InterPro" id="IPR026956">
    <property type="entry name" value="D-ser_dehydrat-like_dom"/>
</dbReference>